<dbReference type="RefSeq" id="WP_213434500.1">
    <property type="nucleotide sequence ID" value="NZ_AP024546.1"/>
</dbReference>
<proteinExistence type="predicted"/>
<gene>
    <name evidence="1" type="ORF">LYSHEL_26150</name>
</gene>
<evidence type="ECO:0000313" key="2">
    <source>
        <dbReference type="Proteomes" id="UP000680514"/>
    </source>
</evidence>
<accession>A0ABM7QG95</accession>
<dbReference type="EMBL" id="AP024546">
    <property type="protein sequence ID" value="BCT96744.1"/>
    <property type="molecule type" value="Genomic_DNA"/>
</dbReference>
<evidence type="ECO:0000313" key="1">
    <source>
        <dbReference type="EMBL" id="BCT96744.1"/>
    </source>
</evidence>
<name>A0ABM7QG95_9GAMM</name>
<protein>
    <submittedName>
        <fullName evidence="1">Uncharacterized protein</fullName>
    </submittedName>
</protein>
<reference evidence="1 2" key="1">
    <citation type="submission" date="2021-03" db="EMBL/GenBank/DDBJ databases">
        <title>Complete Genome Sequences of Two Lysobacter Strains Isolated from Sea Water (Lysobacter caseinilyticus) and Soil (Lysobacter helvus) in South Korea.</title>
        <authorList>
            <person name="Watanabe Y."/>
            <person name="Arakawa K."/>
        </authorList>
    </citation>
    <scope>NUCLEOTIDE SEQUENCE [LARGE SCALE GENOMIC DNA]</scope>
    <source>
        <strain evidence="1 2">D10</strain>
    </source>
</reference>
<sequence length="68" mass="7317">MAVSACDDKTCMTALESVERGFALAVAELDALRLVGLVVVQADGIAFLTPHGMLRLRNLRSVLMTQAR</sequence>
<dbReference type="Proteomes" id="UP000680514">
    <property type="component" value="Chromosome"/>
</dbReference>
<organism evidence="1 2">
    <name type="scientific">Lysobacter helvus</name>
    <dbReference type="NCBI Taxonomy" id="2675059"/>
    <lineage>
        <taxon>Bacteria</taxon>
        <taxon>Pseudomonadati</taxon>
        <taxon>Pseudomonadota</taxon>
        <taxon>Gammaproteobacteria</taxon>
        <taxon>Lysobacterales</taxon>
        <taxon>Lysobacteraceae</taxon>
        <taxon>Lysobacter</taxon>
    </lineage>
</organism>
<keyword evidence="2" id="KW-1185">Reference proteome</keyword>